<keyword evidence="2" id="KW-1185">Reference proteome</keyword>
<gene>
    <name evidence="1" type="ORF">MNV_120055</name>
</gene>
<dbReference type="STRING" id="1392998.ANME2D_02874"/>
<evidence type="ECO:0000313" key="1">
    <source>
        <dbReference type="EMBL" id="SNQ59488.1"/>
    </source>
</evidence>
<protein>
    <submittedName>
        <fullName evidence="1">Uncharacterized protein</fullName>
    </submittedName>
</protein>
<name>A0A284VJR5_9EURY</name>
<dbReference type="AlphaFoldDB" id="A0A284VJR5"/>
<dbReference type="Proteomes" id="UP000218615">
    <property type="component" value="Unassembled WGS sequence"/>
</dbReference>
<proteinExistence type="predicted"/>
<dbReference type="EMBL" id="FZMP01000024">
    <property type="protein sequence ID" value="SNQ59488.1"/>
    <property type="molecule type" value="Genomic_DNA"/>
</dbReference>
<organism evidence="1 2">
    <name type="scientific">Candidatus Methanoperedens nitratireducens</name>
    <dbReference type="NCBI Taxonomy" id="1392998"/>
    <lineage>
        <taxon>Archaea</taxon>
        <taxon>Methanobacteriati</taxon>
        <taxon>Methanobacteriota</taxon>
        <taxon>Stenosarchaea group</taxon>
        <taxon>Methanomicrobia</taxon>
        <taxon>Methanosarcinales</taxon>
        <taxon>ANME-2 cluster</taxon>
        <taxon>Candidatus Methanoperedentaceae</taxon>
        <taxon>Candidatus Methanoperedens</taxon>
    </lineage>
</organism>
<dbReference type="RefSeq" id="WP_179293761.1">
    <property type="nucleotide sequence ID" value="NZ_FZMP01000024.1"/>
</dbReference>
<accession>A0A284VJR5</accession>
<sequence length="56" mass="6657">MIEAVRINLRKEEDMELIIGRILAQVNRDDKAKNVEILEELFKYNARTPVIRIFLD</sequence>
<evidence type="ECO:0000313" key="2">
    <source>
        <dbReference type="Proteomes" id="UP000218615"/>
    </source>
</evidence>
<reference evidence="2" key="1">
    <citation type="submission" date="2017-06" db="EMBL/GenBank/DDBJ databases">
        <authorList>
            <person name="Cremers G."/>
        </authorList>
    </citation>
    <scope>NUCLEOTIDE SEQUENCE [LARGE SCALE GENOMIC DNA]</scope>
</reference>
<dbReference type="OrthoDB" id="374086at2157"/>